<name>A0A6J5BNS8_9BURK</name>
<accession>A0A6J5BNS8</accession>
<evidence type="ECO:0000313" key="2">
    <source>
        <dbReference type="Proteomes" id="UP000494205"/>
    </source>
</evidence>
<sequence length="81" mass="9064">MRWQRLLRGCCTDGHVCARCASAANIRDTTPAGQFLQFGLKPFDLPVQLLGLEAGFEPFYLDIALSELSLRLHVRDDRSGE</sequence>
<dbReference type="EMBL" id="CADIJZ010000015">
    <property type="protein sequence ID" value="CAB3710458.1"/>
    <property type="molecule type" value="Genomic_DNA"/>
</dbReference>
<reference evidence="1 2" key="1">
    <citation type="submission" date="2020-04" db="EMBL/GenBank/DDBJ databases">
        <authorList>
            <person name="De Canck E."/>
        </authorList>
    </citation>
    <scope>NUCLEOTIDE SEQUENCE [LARGE SCALE GENOMIC DNA]</scope>
    <source>
        <strain evidence="1 2">LMG 27174</strain>
    </source>
</reference>
<evidence type="ECO:0000313" key="1">
    <source>
        <dbReference type="EMBL" id="CAB3710458.1"/>
    </source>
</evidence>
<dbReference type="Proteomes" id="UP000494205">
    <property type="component" value="Unassembled WGS sequence"/>
</dbReference>
<protein>
    <submittedName>
        <fullName evidence="1">Uncharacterized protein</fullName>
    </submittedName>
</protein>
<gene>
    <name evidence="1" type="ORF">LMG27174_04208</name>
</gene>
<dbReference type="AlphaFoldDB" id="A0A6J5BNS8"/>
<proteinExistence type="predicted"/>
<organism evidence="1 2">
    <name type="scientific">Paraburkholderia rhynchosiae</name>
    <dbReference type="NCBI Taxonomy" id="487049"/>
    <lineage>
        <taxon>Bacteria</taxon>
        <taxon>Pseudomonadati</taxon>
        <taxon>Pseudomonadota</taxon>
        <taxon>Betaproteobacteria</taxon>
        <taxon>Burkholderiales</taxon>
        <taxon>Burkholderiaceae</taxon>
        <taxon>Paraburkholderia</taxon>
    </lineage>
</organism>